<dbReference type="PROSITE" id="PS51125">
    <property type="entry name" value="NHL"/>
    <property type="match status" value="1"/>
</dbReference>
<dbReference type="OrthoDB" id="6080121at2759"/>
<reference evidence="5 6" key="1">
    <citation type="submission" date="2025-04" db="UniProtKB">
        <authorList>
            <consortium name="RefSeq"/>
        </authorList>
    </citation>
    <scope>IDENTIFICATION</scope>
    <source>
        <tissue evidence="5 6">Whole sample</tissue>
    </source>
</reference>
<evidence type="ECO:0000313" key="6">
    <source>
        <dbReference type="RefSeq" id="XP_022294770.1"/>
    </source>
</evidence>
<feature type="region of interest" description="Disordered" evidence="3">
    <location>
        <begin position="1"/>
        <end position="22"/>
    </location>
</feature>
<proteinExistence type="predicted"/>
<dbReference type="RefSeq" id="XP_022294770.1">
    <property type="nucleotide sequence ID" value="XM_022439062.1"/>
</dbReference>
<sequence>MESLGADKVETTIGEGENASASPHKTNALLGLANASTFLEAPKVLNIVKTGFRFTYKVESGLRTQHFYVSGSKNIIKHMDTKGTLLDEIATESKNIPRCFTVNKKGHLLYSDSVDRSINLVSDKEVKCLTKLGRWKPQTVCSTFSDELLVGLKAEDDEEAKVVRYALSDITQEIKCDDEGQPLYRDPHYIDENKNLDIVVSDLDAKAVTVVDKSGHFRFRYQGIPSDKLSEGFGPRGVTTDSLCNILVADFDSNLIHVIDQDGQFLRFIENCGLHLPLDLSVNSSNILFVVEYYSNKVKEVQYLK</sequence>
<keyword evidence="1" id="KW-0677">Repeat</keyword>
<dbReference type="Gene3D" id="2.120.10.30">
    <property type="entry name" value="TolB, C-terminal domain"/>
    <property type="match status" value="1"/>
</dbReference>
<dbReference type="Proteomes" id="UP000694844">
    <property type="component" value="Chromosome 7"/>
</dbReference>
<dbReference type="PANTHER" id="PTHR24104">
    <property type="entry name" value="E3 UBIQUITIN-PROTEIN LIGASE NHLRC1-RELATED"/>
    <property type="match status" value="1"/>
</dbReference>
<dbReference type="GO" id="GO:0061630">
    <property type="term" value="F:ubiquitin protein ligase activity"/>
    <property type="evidence" value="ECO:0007669"/>
    <property type="project" value="TreeGrafter"/>
</dbReference>
<accession>A0A8B8AUA8</accession>
<dbReference type="RefSeq" id="XP_022292953.1">
    <property type="nucleotide sequence ID" value="XM_022437245.1"/>
</dbReference>
<evidence type="ECO:0000256" key="1">
    <source>
        <dbReference type="ARBA" id="ARBA00022737"/>
    </source>
</evidence>
<organism evidence="4 6">
    <name type="scientific">Crassostrea virginica</name>
    <name type="common">Eastern oyster</name>
    <dbReference type="NCBI Taxonomy" id="6565"/>
    <lineage>
        <taxon>Eukaryota</taxon>
        <taxon>Metazoa</taxon>
        <taxon>Spiralia</taxon>
        <taxon>Lophotrochozoa</taxon>
        <taxon>Mollusca</taxon>
        <taxon>Bivalvia</taxon>
        <taxon>Autobranchia</taxon>
        <taxon>Pteriomorphia</taxon>
        <taxon>Ostreida</taxon>
        <taxon>Ostreoidea</taxon>
        <taxon>Ostreidae</taxon>
        <taxon>Crassostrea</taxon>
    </lineage>
</organism>
<evidence type="ECO:0000313" key="5">
    <source>
        <dbReference type="RefSeq" id="XP_022292953.1"/>
    </source>
</evidence>
<name>A0A8B8AUA8_CRAVI</name>
<dbReference type="AlphaFoldDB" id="A0A8B8AUA8"/>
<dbReference type="GO" id="GO:0000209">
    <property type="term" value="P:protein polyubiquitination"/>
    <property type="evidence" value="ECO:0007669"/>
    <property type="project" value="TreeGrafter"/>
</dbReference>
<dbReference type="SUPFAM" id="SSF101898">
    <property type="entry name" value="NHL repeat"/>
    <property type="match status" value="1"/>
</dbReference>
<dbReference type="KEGG" id="cvn:111103781"/>
<evidence type="ECO:0000256" key="3">
    <source>
        <dbReference type="SAM" id="MobiDB-lite"/>
    </source>
</evidence>
<feature type="repeat" description="NHL" evidence="2">
    <location>
        <begin position="234"/>
        <end position="262"/>
    </location>
</feature>
<evidence type="ECO:0000313" key="4">
    <source>
        <dbReference type="Proteomes" id="UP000694844"/>
    </source>
</evidence>
<evidence type="ECO:0000256" key="2">
    <source>
        <dbReference type="PROSITE-ProRule" id="PRU00504"/>
    </source>
</evidence>
<dbReference type="InterPro" id="IPR001258">
    <property type="entry name" value="NHL_repeat"/>
</dbReference>
<dbReference type="InterPro" id="IPR011042">
    <property type="entry name" value="6-blade_b-propeller_TolB-like"/>
</dbReference>
<dbReference type="GeneID" id="111104893"/>
<dbReference type="InterPro" id="IPR050952">
    <property type="entry name" value="TRIM-NHL_E3_ligases"/>
</dbReference>
<dbReference type="PANTHER" id="PTHR24104:SF57">
    <property type="entry name" value="BEE-MILK PROTEIN"/>
    <property type="match status" value="1"/>
</dbReference>
<protein>
    <submittedName>
        <fullName evidence="5">Uncharacterized protein LOC111103781</fullName>
    </submittedName>
    <submittedName>
        <fullName evidence="6">Uncharacterized protein LOC111104893</fullName>
    </submittedName>
</protein>
<feature type="compositionally biased region" description="Basic and acidic residues" evidence="3">
    <location>
        <begin position="1"/>
        <end position="10"/>
    </location>
</feature>
<dbReference type="GO" id="GO:0043161">
    <property type="term" value="P:proteasome-mediated ubiquitin-dependent protein catabolic process"/>
    <property type="evidence" value="ECO:0007669"/>
    <property type="project" value="TreeGrafter"/>
</dbReference>
<gene>
    <name evidence="6" type="primary">LOC111104893</name>
    <name evidence="5" type="synonym">LOC111103781</name>
</gene>
<keyword evidence="4" id="KW-1185">Reference proteome</keyword>
<dbReference type="KEGG" id="cvn:111104893"/>